<evidence type="ECO:0000313" key="3">
    <source>
        <dbReference type="EMBL" id="MCK0196034.1"/>
    </source>
</evidence>
<feature type="region of interest" description="Disordered" evidence="1">
    <location>
        <begin position="68"/>
        <end position="88"/>
    </location>
</feature>
<dbReference type="Proteomes" id="UP001203284">
    <property type="component" value="Unassembled WGS sequence"/>
</dbReference>
<feature type="region of interest" description="Disordered" evidence="1">
    <location>
        <begin position="1"/>
        <end position="35"/>
    </location>
</feature>
<feature type="domain" description="Anti-sigma factor NepR" evidence="2">
    <location>
        <begin position="38"/>
        <end position="70"/>
    </location>
</feature>
<dbReference type="InterPro" id="IPR041649">
    <property type="entry name" value="NepR"/>
</dbReference>
<feature type="compositionally biased region" description="Basic and acidic residues" evidence="1">
    <location>
        <begin position="75"/>
        <end position="88"/>
    </location>
</feature>
<keyword evidence="4" id="KW-1185">Reference proteome</keyword>
<dbReference type="Pfam" id="PF18557">
    <property type="entry name" value="NepR"/>
    <property type="match status" value="1"/>
</dbReference>
<accession>A0ABT0D7V9</accession>
<dbReference type="EMBL" id="JALKCH010000002">
    <property type="protein sequence ID" value="MCK0196034.1"/>
    <property type="molecule type" value="Genomic_DNA"/>
</dbReference>
<comment type="caution">
    <text evidence="3">The sequence shown here is derived from an EMBL/GenBank/DDBJ whole genome shotgun (WGS) entry which is preliminary data.</text>
</comment>
<reference evidence="3 4" key="1">
    <citation type="submission" date="2022-04" db="EMBL/GenBank/DDBJ databases">
        <authorList>
            <person name="Grouzdev D.S."/>
            <person name="Pantiukh K.S."/>
            <person name="Krutkina M.S."/>
        </authorList>
    </citation>
    <scope>NUCLEOTIDE SEQUENCE [LARGE SCALE GENOMIC DNA]</scope>
    <source>
        <strain evidence="3 4">6x-1</strain>
    </source>
</reference>
<evidence type="ECO:0000313" key="4">
    <source>
        <dbReference type="Proteomes" id="UP001203284"/>
    </source>
</evidence>
<sequence length="88" mass="9277">MEDEQADAGALGTGGATISQLRRGVTPAPGTTLGRDVQSKIGQHLRAMYDDVVRQGVPDRFLDLLAQLDEPANSEGKDGKASGEGKQR</sequence>
<name>A0ABT0D7V9_9HYPH</name>
<evidence type="ECO:0000256" key="1">
    <source>
        <dbReference type="SAM" id="MobiDB-lite"/>
    </source>
</evidence>
<protein>
    <recommendedName>
        <fullName evidence="2">Anti-sigma factor NepR domain-containing protein</fullName>
    </recommendedName>
</protein>
<dbReference type="RefSeq" id="WP_247026688.1">
    <property type="nucleotide sequence ID" value="NZ_JALKCH010000002.1"/>
</dbReference>
<organism evidence="3 4">
    <name type="scientific">Ancylobacter crimeensis</name>
    <dbReference type="NCBI Taxonomy" id="2579147"/>
    <lineage>
        <taxon>Bacteria</taxon>
        <taxon>Pseudomonadati</taxon>
        <taxon>Pseudomonadota</taxon>
        <taxon>Alphaproteobacteria</taxon>
        <taxon>Hyphomicrobiales</taxon>
        <taxon>Xanthobacteraceae</taxon>
        <taxon>Ancylobacter</taxon>
    </lineage>
</organism>
<evidence type="ECO:0000259" key="2">
    <source>
        <dbReference type="Pfam" id="PF18557"/>
    </source>
</evidence>
<gene>
    <name evidence="3" type="ORF">MWN34_03820</name>
</gene>
<proteinExistence type="predicted"/>